<dbReference type="EC" id="2.3.1.157" evidence="20"/>
<keyword evidence="14 20" id="KW-0511">Multifunctional enzyme</keyword>
<keyword evidence="12 20" id="KW-0133">Cell shape</keyword>
<feature type="binding site" evidence="20">
    <location>
        <begin position="384"/>
        <end position="385"/>
    </location>
    <ligand>
        <name>acetyl-CoA</name>
        <dbReference type="ChEBI" id="CHEBI:57288"/>
    </ligand>
</feature>
<keyword evidence="23" id="KW-1185">Reference proteome</keyword>
<proteinExistence type="inferred from homology"/>
<dbReference type="GO" id="GO:0009252">
    <property type="term" value="P:peptidoglycan biosynthetic process"/>
    <property type="evidence" value="ECO:0007669"/>
    <property type="project" value="UniProtKB-UniRule"/>
</dbReference>
<dbReference type="GO" id="GO:0016020">
    <property type="term" value="C:membrane"/>
    <property type="evidence" value="ECO:0007669"/>
    <property type="project" value="GOC"/>
</dbReference>
<dbReference type="Gene3D" id="2.160.10.10">
    <property type="entry name" value="Hexapeptide repeat proteins"/>
    <property type="match status" value="1"/>
</dbReference>
<dbReference type="GO" id="GO:0071555">
    <property type="term" value="P:cell wall organization"/>
    <property type="evidence" value="ECO:0007669"/>
    <property type="project" value="UniProtKB-KW"/>
</dbReference>
<dbReference type="EMBL" id="ABWP01000066">
    <property type="protein sequence ID" value="EEA84688.1"/>
    <property type="molecule type" value="Genomic_DNA"/>
</dbReference>
<evidence type="ECO:0000256" key="8">
    <source>
        <dbReference type="ARBA" id="ARBA00022695"/>
    </source>
</evidence>
<dbReference type="HOGENOM" id="CLU_029499_15_2_9"/>
<evidence type="ECO:0000256" key="13">
    <source>
        <dbReference type="ARBA" id="ARBA00022984"/>
    </source>
</evidence>
<comment type="catalytic activity">
    <reaction evidence="17 20">
        <text>alpha-D-glucosamine 1-phosphate + acetyl-CoA = N-acetyl-alpha-D-glucosamine 1-phosphate + CoA + H(+)</text>
        <dbReference type="Rhea" id="RHEA:13725"/>
        <dbReference type="ChEBI" id="CHEBI:15378"/>
        <dbReference type="ChEBI" id="CHEBI:57287"/>
        <dbReference type="ChEBI" id="CHEBI:57288"/>
        <dbReference type="ChEBI" id="CHEBI:57776"/>
        <dbReference type="ChEBI" id="CHEBI:58516"/>
        <dbReference type="EC" id="2.3.1.157"/>
    </reaction>
</comment>
<keyword evidence="16 20" id="KW-0961">Cell wall biogenesis/degradation</keyword>
<dbReference type="AlphaFoldDB" id="B6G0J2"/>
<evidence type="ECO:0000256" key="12">
    <source>
        <dbReference type="ARBA" id="ARBA00022960"/>
    </source>
</evidence>
<dbReference type="GO" id="GO:0019134">
    <property type="term" value="F:glucosamine-1-phosphate N-acetyltransferase activity"/>
    <property type="evidence" value="ECO:0007669"/>
    <property type="project" value="UniProtKB-UniRule"/>
</dbReference>
<feature type="binding site" evidence="20">
    <location>
        <position position="22"/>
    </location>
    <ligand>
        <name>UDP-N-acetyl-alpha-D-glucosamine</name>
        <dbReference type="ChEBI" id="CHEBI:57705"/>
    </ligand>
</feature>
<dbReference type="CDD" id="cd02540">
    <property type="entry name" value="GT2_GlmU_N_bac"/>
    <property type="match status" value="1"/>
</dbReference>
<evidence type="ECO:0000256" key="11">
    <source>
        <dbReference type="ARBA" id="ARBA00022842"/>
    </source>
</evidence>
<sequence length="467" mass="51233">MKFKSIILAAGKGTRMKSKYPKVIHKVCGKEMVNHVVDTSKKSGVEETIVVLGHGAEAVRERLSDDIITVMQTEQLGTAHAVRMAEEYIEDEDTIVVLCGDTPLIKEDTLKKLFEYHVENNCHTTVLSTIVDDPTGYGRIIRDENDDLLKIVEHKDASEEEKLVKEINSGIYCFNGKSLKEALKEINNDNAQGEYYLPDAIKVMREKSLKVGAFAGSSIEELMGVNSRLQLSQAEKAMRKRINEFHMANGVTMIDPDTTYIEADVEIGNDTIVYPGVNLVGKTKIGSDCIIGMNSSITDSIVGDGTEIKISTLLEAKVGENTKVGPYAYLRPKADVGNGCKVGDFVEIKNAKFGDGSKASHLSYIGDAEVGKNVNVGCGVVFVNYDGVHKFRSVVKDNAFIGSNSNLVAPVTVEEQGYIATGSTITDDVPGRALAIARQRQCIKENWMDKKEARDKKLSEEKAKNKK</sequence>
<dbReference type="InterPro" id="IPR005835">
    <property type="entry name" value="NTP_transferase_dom"/>
</dbReference>
<feature type="region of interest" description="Pyrophosphorylase" evidence="20">
    <location>
        <begin position="1"/>
        <end position="228"/>
    </location>
</feature>
<dbReference type="NCBIfam" id="TIGR01173">
    <property type="entry name" value="glmU"/>
    <property type="match status" value="1"/>
</dbReference>
<dbReference type="InterPro" id="IPR011004">
    <property type="entry name" value="Trimer_LpxA-like_sf"/>
</dbReference>
<dbReference type="STRING" id="500633.CLOHIR_01648"/>
<keyword evidence="15 20" id="KW-0012">Acyltransferase</keyword>
<dbReference type="PANTHER" id="PTHR43584:SF3">
    <property type="entry name" value="BIFUNCTIONAL PROTEIN GLMU"/>
    <property type="match status" value="1"/>
</dbReference>
<dbReference type="UniPathway" id="UPA00113">
    <property type="reaction ID" value="UER00532"/>
</dbReference>
<evidence type="ECO:0000256" key="19">
    <source>
        <dbReference type="ARBA" id="ARBA00049628"/>
    </source>
</evidence>
<dbReference type="InterPro" id="IPR050065">
    <property type="entry name" value="GlmU-like"/>
</dbReference>
<keyword evidence="6 20" id="KW-0963">Cytoplasm</keyword>
<evidence type="ECO:0000256" key="18">
    <source>
        <dbReference type="ARBA" id="ARBA00048493"/>
    </source>
</evidence>
<feature type="binding site" evidence="20">
    <location>
        <begin position="8"/>
        <end position="11"/>
    </location>
    <ligand>
        <name>UDP-N-acetyl-alpha-D-glucosamine</name>
        <dbReference type="ChEBI" id="CHEBI:57705"/>
    </ligand>
</feature>
<protein>
    <recommendedName>
        <fullName evidence="20">Bifunctional protein GlmU</fullName>
    </recommendedName>
    <domain>
        <recommendedName>
            <fullName evidence="20">UDP-N-acetylglucosamine pyrophosphorylase</fullName>
            <ecNumber evidence="20">2.7.7.23</ecNumber>
        </recommendedName>
        <alternativeName>
            <fullName evidence="20">N-acetylglucosamine-1-phosphate uridyltransferase</fullName>
        </alternativeName>
    </domain>
    <domain>
        <recommendedName>
            <fullName evidence="20">Glucosamine-1-phosphate N-acetyltransferase</fullName>
            <ecNumber evidence="20">2.3.1.157</ecNumber>
        </recommendedName>
    </domain>
</protein>
<feature type="active site" description="Proton acceptor" evidence="20">
    <location>
        <position position="361"/>
    </location>
</feature>
<comment type="pathway">
    <text evidence="2 20">Nucleotide-sugar biosynthesis; UDP-N-acetyl-alpha-D-glucosamine biosynthesis; N-acetyl-alpha-D-glucosamine 1-phosphate from alpha-D-glucosamine 6-phosphate (route II): step 2/2.</text>
</comment>
<dbReference type="SUPFAM" id="SSF53448">
    <property type="entry name" value="Nucleotide-diphospho-sugar transferases"/>
    <property type="match status" value="1"/>
</dbReference>
<comment type="similarity">
    <text evidence="5 20">In the N-terminal section; belongs to the N-acetylglucosamine-1-phosphate uridyltransferase family.</text>
</comment>
<evidence type="ECO:0000256" key="4">
    <source>
        <dbReference type="ARBA" id="ARBA00007707"/>
    </source>
</evidence>
<dbReference type="CDD" id="cd03353">
    <property type="entry name" value="LbH_GlmU_C"/>
    <property type="match status" value="1"/>
</dbReference>
<comment type="cofactor">
    <cofactor evidence="20">
        <name>Mg(2+)</name>
        <dbReference type="ChEBI" id="CHEBI:18420"/>
    </cofactor>
    <text evidence="20">Binds 1 Mg(2+) ion per subunit.</text>
</comment>
<evidence type="ECO:0000256" key="7">
    <source>
        <dbReference type="ARBA" id="ARBA00022679"/>
    </source>
</evidence>
<dbReference type="Gene3D" id="3.90.550.10">
    <property type="entry name" value="Spore Coat Polysaccharide Biosynthesis Protein SpsA, Chain A"/>
    <property type="match status" value="1"/>
</dbReference>
<dbReference type="Proteomes" id="UP000003178">
    <property type="component" value="Unassembled WGS sequence"/>
</dbReference>
<keyword evidence="8 20" id="KW-0548">Nucleotidyltransferase</keyword>
<evidence type="ECO:0000256" key="20">
    <source>
        <dbReference type="HAMAP-Rule" id="MF_01631"/>
    </source>
</evidence>
<feature type="binding site" evidence="20">
    <location>
        <position position="226"/>
    </location>
    <ligand>
        <name>UDP-N-acetyl-alpha-D-glucosamine</name>
        <dbReference type="ChEBI" id="CHEBI:57705"/>
    </ligand>
</feature>
<comment type="pathway">
    <text evidence="20">Bacterial outer membrane biogenesis; LPS lipid A biosynthesis.</text>
</comment>
<evidence type="ECO:0000256" key="10">
    <source>
        <dbReference type="ARBA" id="ARBA00022737"/>
    </source>
</evidence>
<evidence type="ECO:0000256" key="6">
    <source>
        <dbReference type="ARBA" id="ARBA00022490"/>
    </source>
</evidence>
<feature type="binding site" evidence="20">
    <location>
        <position position="364"/>
    </location>
    <ligand>
        <name>UDP-N-acetyl-alpha-D-glucosamine</name>
        <dbReference type="ChEBI" id="CHEBI:57705"/>
    </ligand>
</feature>
<comment type="similarity">
    <text evidence="4 20">In the C-terminal section; belongs to the transferase hexapeptide repeat family.</text>
</comment>
<feature type="region of interest" description="Linker" evidence="20">
    <location>
        <begin position="229"/>
        <end position="249"/>
    </location>
</feature>
<reference evidence="22 23" key="2">
    <citation type="submission" date="2008-10" db="EMBL/GenBank/DDBJ databases">
        <title>Draft genome sequence of Clostridium hiranonis (DSM 13275).</title>
        <authorList>
            <person name="Sudarsanam P."/>
            <person name="Ley R."/>
            <person name="Guruge J."/>
            <person name="Turnbaugh P.J."/>
            <person name="Mahowald M."/>
            <person name="Liep D."/>
            <person name="Gordon J."/>
        </authorList>
    </citation>
    <scope>NUCLEOTIDE SEQUENCE [LARGE SCALE GENOMIC DNA]</scope>
    <source>
        <strain evidence="22 23">DSM 13275</strain>
    </source>
</reference>
<feature type="region of interest" description="N-acetyltransferase" evidence="20">
    <location>
        <begin position="250"/>
        <end position="467"/>
    </location>
</feature>
<feature type="binding site" evidence="20">
    <location>
        <position position="138"/>
    </location>
    <ligand>
        <name>UDP-N-acetyl-alpha-D-glucosamine</name>
        <dbReference type="ChEBI" id="CHEBI:57705"/>
    </ligand>
</feature>
<feature type="binding site" evidence="20">
    <location>
        <position position="168"/>
    </location>
    <ligand>
        <name>UDP-N-acetyl-alpha-D-glucosamine</name>
        <dbReference type="ChEBI" id="CHEBI:57705"/>
    </ligand>
</feature>
<feature type="binding site" evidence="20">
    <location>
        <position position="72"/>
    </location>
    <ligand>
        <name>UDP-N-acetyl-alpha-D-glucosamine</name>
        <dbReference type="ChEBI" id="CHEBI:57705"/>
    </ligand>
</feature>
<feature type="binding site" evidence="20">
    <location>
        <begin position="77"/>
        <end position="78"/>
    </location>
    <ligand>
        <name>UDP-N-acetyl-alpha-D-glucosamine</name>
        <dbReference type="ChEBI" id="CHEBI:57705"/>
    </ligand>
</feature>
<evidence type="ECO:0000256" key="9">
    <source>
        <dbReference type="ARBA" id="ARBA00022723"/>
    </source>
</evidence>
<dbReference type="RefSeq" id="WP_006441153.1">
    <property type="nucleotide sequence ID" value="NZ_DS995685.1"/>
</dbReference>
<dbReference type="NCBIfam" id="NF010934">
    <property type="entry name" value="PRK14354.1"/>
    <property type="match status" value="1"/>
</dbReference>
<evidence type="ECO:0000256" key="1">
    <source>
        <dbReference type="ARBA" id="ARBA00004496"/>
    </source>
</evidence>
<feature type="binding site" evidence="20">
    <location>
        <position position="375"/>
    </location>
    <ligand>
        <name>UDP-N-acetyl-alpha-D-glucosamine</name>
        <dbReference type="ChEBI" id="CHEBI:57705"/>
    </ligand>
</feature>
<feature type="binding site" evidence="20">
    <location>
        <position position="349"/>
    </location>
    <ligand>
        <name>UDP-N-acetyl-alpha-D-glucosamine</name>
        <dbReference type="ChEBI" id="CHEBI:57705"/>
    </ligand>
</feature>
<gene>
    <name evidence="20 22" type="primary">glmU</name>
    <name evidence="22" type="ORF">CLOHIR_01648</name>
</gene>
<feature type="binding site" evidence="20">
    <location>
        <position position="153"/>
    </location>
    <ligand>
        <name>UDP-N-acetyl-alpha-D-glucosamine</name>
        <dbReference type="ChEBI" id="CHEBI:57705"/>
    </ligand>
</feature>
<dbReference type="GO" id="GO:0000902">
    <property type="term" value="P:cell morphogenesis"/>
    <property type="evidence" value="ECO:0007669"/>
    <property type="project" value="UniProtKB-UniRule"/>
</dbReference>
<evidence type="ECO:0000259" key="21">
    <source>
        <dbReference type="Pfam" id="PF00483"/>
    </source>
</evidence>
<dbReference type="Pfam" id="PF00132">
    <property type="entry name" value="Hexapep"/>
    <property type="match status" value="1"/>
</dbReference>
<comment type="catalytic activity">
    <reaction evidence="18 20">
        <text>N-acetyl-alpha-D-glucosamine 1-phosphate + UTP + H(+) = UDP-N-acetyl-alpha-D-glucosamine + diphosphate</text>
        <dbReference type="Rhea" id="RHEA:13509"/>
        <dbReference type="ChEBI" id="CHEBI:15378"/>
        <dbReference type="ChEBI" id="CHEBI:33019"/>
        <dbReference type="ChEBI" id="CHEBI:46398"/>
        <dbReference type="ChEBI" id="CHEBI:57705"/>
        <dbReference type="ChEBI" id="CHEBI:57776"/>
        <dbReference type="EC" id="2.7.7.23"/>
    </reaction>
</comment>
<dbReference type="InterPro" id="IPR001451">
    <property type="entry name" value="Hexapep"/>
</dbReference>
<feature type="binding site" evidence="20">
    <location>
        <position position="331"/>
    </location>
    <ligand>
        <name>UDP-N-acetyl-alpha-D-glucosamine</name>
        <dbReference type="ChEBI" id="CHEBI:57705"/>
    </ligand>
</feature>
<feature type="domain" description="Nucleotidyl transferase" evidence="21">
    <location>
        <begin position="4"/>
        <end position="208"/>
    </location>
</feature>
<evidence type="ECO:0000313" key="22">
    <source>
        <dbReference type="EMBL" id="EEA84688.1"/>
    </source>
</evidence>
<evidence type="ECO:0000256" key="5">
    <source>
        <dbReference type="ARBA" id="ARBA00007947"/>
    </source>
</evidence>
<accession>B6G0J2</accession>
<dbReference type="InterPro" id="IPR005882">
    <property type="entry name" value="Bifunctional_GlmU"/>
</dbReference>
<feature type="binding site" evidence="20">
    <location>
        <position position="438"/>
    </location>
    <ligand>
        <name>acetyl-CoA</name>
        <dbReference type="ChEBI" id="CHEBI:57288"/>
    </ligand>
</feature>
<evidence type="ECO:0000313" key="23">
    <source>
        <dbReference type="Proteomes" id="UP000003178"/>
    </source>
</evidence>
<dbReference type="GO" id="GO:0006048">
    <property type="term" value="P:UDP-N-acetylglucosamine biosynthetic process"/>
    <property type="evidence" value="ECO:0007669"/>
    <property type="project" value="UniProtKB-UniPathway"/>
</dbReference>
<organism evidence="22 23">
    <name type="scientific">Peptacetobacter hiranonis (strain DSM 13275 / JCM 10541 / KCTC 15199 / TO-931)</name>
    <name type="common">Clostridium hiranonis</name>
    <dbReference type="NCBI Taxonomy" id="500633"/>
    <lineage>
        <taxon>Bacteria</taxon>
        <taxon>Bacillati</taxon>
        <taxon>Bacillota</taxon>
        <taxon>Clostridia</taxon>
        <taxon>Peptostreptococcales</taxon>
        <taxon>Peptostreptococcaceae</taxon>
        <taxon>Peptacetobacter</taxon>
    </lineage>
</organism>
<dbReference type="UniPathway" id="UPA00973"/>
<dbReference type="GO" id="GO:0003977">
    <property type="term" value="F:UDP-N-acetylglucosamine diphosphorylase activity"/>
    <property type="evidence" value="ECO:0007669"/>
    <property type="project" value="UniProtKB-UniRule"/>
</dbReference>
<comment type="caution">
    <text evidence="20">Lacks conserved residue(s) required for the propagation of feature annotation.</text>
</comment>
<feature type="binding site" evidence="20">
    <location>
        <position position="226"/>
    </location>
    <ligand>
        <name>Mg(2+)</name>
        <dbReference type="ChEBI" id="CHEBI:18420"/>
    </ligand>
</feature>
<dbReference type="GO" id="GO:0005737">
    <property type="term" value="C:cytoplasm"/>
    <property type="evidence" value="ECO:0007669"/>
    <property type="project" value="UniProtKB-SubCell"/>
</dbReference>
<comment type="subcellular location">
    <subcellularLocation>
        <location evidence="1 20">Cytoplasm</location>
    </subcellularLocation>
</comment>
<dbReference type="EC" id="2.7.7.23" evidence="20"/>
<comment type="function">
    <text evidence="19 20">Catalyzes the last two sequential reactions in the de novo biosynthetic pathway for UDP-N-acetylglucosamine (UDP-GlcNAc). The C-terminal domain catalyzes the transfer of acetyl group from acetyl coenzyme A to glucosamine-1-phosphate (GlcN-1-P) to produce N-acetylglucosamine-1-phosphate (GlcNAc-1-P), which is converted into UDP-GlcNAc by the transfer of uridine 5-monophosphate (from uridine 5-triphosphate), a reaction catalyzed by the N-terminal domain.</text>
</comment>
<evidence type="ECO:0000256" key="2">
    <source>
        <dbReference type="ARBA" id="ARBA00005166"/>
    </source>
</evidence>
<keyword evidence="13 20" id="KW-0573">Peptidoglycan synthesis</keyword>
<feature type="binding site" evidence="20">
    <location>
        <position position="403"/>
    </location>
    <ligand>
        <name>acetyl-CoA</name>
        <dbReference type="ChEBI" id="CHEBI:57288"/>
    </ligand>
</feature>
<dbReference type="Pfam" id="PF00483">
    <property type="entry name" value="NTP_transferase"/>
    <property type="match status" value="1"/>
</dbReference>
<name>B6G0J2_PEPHT</name>
<comment type="subunit">
    <text evidence="20">Homotrimer.</text>
</comment>
<evidence type="ECO:0000256" key="17">
    <source>
        <dbReference type="ARBA" id="ARBA00048247"/>
    </source>
</evidence>
<reference evidence="22 23" key="1">
    <citation type="submission" date="2008-09" db="EMBL/GenBank/DDBJ databases">
        <authorList>
            <person name="Fulton L."/>
            <person name="Clifton S."/>
            <person name="Fulton B."/>
            <person name="Xu J."/>
            <person name="Minx P."/>
            <person name="Pepin K.H."/>
            <person name="Johnson M."/>
            <person name="Thiruvilangam P."/>
            <person name="Bhonagiri V."/>
            <person name="Nash W.E."/>
            <person name="Mardis E.R."/>
            <person name="Wilson R.K."/>
        </authorList>
    </citation>
    <scope>NUCLEOTIDE SEQUENCE [LARGE SCALE GENOMIC DNA]</scope>
    <source>
        <strain evidence="22 23">DSM 13275</strain>
    </source>
</reference>
<evidence type="ECO:0000256" key="3">
    <source>
        <dbReference type="ARBA" id="ARBA00005208"/>
    </source>
</evidence>
<dbReference type="eggNOG" id="COG1207">
    <property type="taxonomic scope" value="Bacteria"/>
</dbReference>
<feature type="binding site" evidence="20">
    <location>
        <position position="421"/>
    </location>
    <ligand>
        <name>acetyl-CoA</name>
        <dbReference type="ChEBI" id="CHEBI:57288"/>
    </ligand>
</feature>
<evidence type="ECO:0000256" key="14">
    <source>
        <dbReference type="ARBA" id="ARBA00023268"/>
    </source>
</evidence>
<evidence type="ECO:0000256" key="16">
    <source>
        <dbReference type="ARBA" id="ARBA00023316"/>
    </source>
</evidence>
<dbReference type="GO" id="GO:0000287">
    <property type="term" value="F:magnesium ion binding"/>
    <property type="evidence" value="ECO:0007669"/>
    <property type="project" value="UniProtKB-UniRule"/>
</dbReference>
<dbReference type="InterPro" id="IPR038009">
    <property type="entry name" value="GlmU_C_LbH"/>
</dbReference>
<dbReference type="OrthoDB" id="9775031at2"/>
<comment type="pathway">
    <text evidence="3 20">Nucleotide-sugar biosynthesis; UDP-N-acetyl-alpha-D-glucosamine biosynthesis; UDP-N-acetyl-alpha-D-glucosamine from N-acetyl-alpha-D-glucosamine 1-phosphate: step 1/1.</text>
</comment>
<evidence type="ECO:0000256" key="15">
    <source>
        <dbReference type="ARBA" id="ARBA00023315"/>
    </source>
</evidence>
<dbReference type="SUPFAM" id="SSF51161">
    <property type="entry name" value="Trimeric LpxA-like enzymes"/>
    <property type="match status" value="1"/>
</dbReference>
<dbReference type="GO" id="GO:0009245">
    <property type="term" value="P:lipid A biosynthetic process"/>
    <property type="evidence" value="ECO:0007669"/>
    <property type="project" value="UniProtKB-UniRule"/>
</dbReference>
<dbReference type="GO" id="GO:0008360">
    <property type="term" value="P:regulation of cell shape"/>
    <property type="evidence" value="ECO:0007669"/>
    <property type="project" value="UniProtKB-KW"/>
</dbReference>
<keyword evidence="7 20" id="KW-0808">Transferase</keyword>
<feature type="binding site" evidence="20">
    <location>
        <position position="101"/>
    </location>
    <ligand>
        <name>Mg(2+)</name>
        <dbReference type="ChEBI" id="CHEBI:18420"/>
    </ligand>
</feature>
<keyword evidence="10 20" id="KW-0677">Repeat</keyword>
<keyword evidence="9 20" id="KW-0479">Metal-binding</keyword>
<dbReference type="HAMAP" id="MF_01631">
    <property type="entry name" value="GlmU"/>
    <property type="match status" value="1"/>
</dbReference>
<dbReference type="PANTHER" id="PTHR43584">
    <property type="entry name" value="NUCLEOTIDYL TRANSFERASE"/>
    <property type="match status" value="1"/>
</dbReference>
<keyword evidence="11 20" id="KW-0460">Magnesium</keyword>
<comment type="caution">
    <text evidence="22">The sequence shown here is derived from an EMBL/GenBank/DDBJ whole genome shotgun (WGS) entry which is preliminary data.</text>
</comment>
<dbReference type="InterPro" id="IPR029044">
    <property type="entry name" value="Nucleotide-diphossugar_trans"/>
</dbReference>